<dbReference type="PANTHER" id="PTHR47331">
    <property type="entry name" value="PHD-TYPE DOMAIN-CONTAINING PROTEIN"/>
    <property type="match status" value="1"/>
</dbReference>
<gene>
    <name evidence="1" type="ORF">NEMVEDRAFT_v1g154012</name>
</gene>
<sequence length="116" mass="13251">ENVEEAEELQRPLAELMYRASFNLTKWSSNSEEVLEGIDEKDRDPSTLVDLSERQPMKALGIHWDTTRDLFKFQSQPAVMYPSAVETKLSLLSVASKLFDPMGFITPYTVRAKILL</sequence>
<dbReference type="HOGENOM" id="CLU_2115012_0_0_1"/>
<reference evidence="1 2" key="1">
    <citation type="journal article" date="2007" name="Science">
        <title>Sea anemone genome reveals ancestral eumetazoan gene repertoire and genomic organization.</title>
        <authorList>
            <person name="Putnam N.H."/>
            <person name="Srivastava M."/>
            <person name="Hellsten U."/>
            <person name="Dirks B."/>
            <person name="Chapman J."/>
            <person name="Salamov A."/>
            <person name="Terry A."/>
            <person name="Shapiro H."/>
            <person name="Lindquist E."/>
            <person name="Kapitonov V.V."/>
            <person name="Jurka J."/>
            <person name="Genikhovich G."/>
            <person name="Grigoriev I.V."/>
            <person name="Lucas S.M."/>
            <person name="Steele R.E."/>
            <person name="Finnerty J.R."/>
            <person name="Technau U."/>
            <person name="Martindale M.Q."/>
            <person name="Rokhsar D.S."/>
        </authorList>
    </citation>
    <scope>NUCLEOTIDE SEQUENCE [LARGE SCALE GENOMIC DNA]</scope>
    <source>
        <strain evidence="2">CH2 X CH6</strain>
    </source>
</reference>
<organism evidence="1 2">
    <name type="scientific">Nematostella vectensis</name>
    <name type="common">Starlet sea anemone</name>
    <dbReference type="NCBI Taxonomy" id="45351"/>
    <lineage>
        <taxon>Eukaryota</taxon>
        <taxon>Metazoa</taxon>
        <taxon>Cnidaria</taxon>
        <taxon>Anthozoa</taxon>
        <taxon>Hexacorallia</taxon>
        <taxon>Actiniaria</taxon>
        <taxon>Edwardsiidae</taxon>
        <taxon>Nematostella</taxon>
    </lineage>
</organism>
<dbReference type="PhylomeDB" id="A7TBT3"/>
<evidence type="ECO:0000313" key="2">
    <source>
        <dbReference type="Proteomes" id="UP000001593"/>
    </source>
</evidence>
<protein>
    <submittedName>
        <fullName evidence="1">Uncharacterized protein</fullName>
    </submittedName>
</protein>
<dbReference type="OMA" id="WHEAASA"/>
<feature type="non-terminal residue" evidence="1">
    <location>
        <position position="1"/>
    </location>
</feature>
<evidence type="ECO:0000313" key="1">
    <source>
        <dbReference type="EMBL" id="EDO26523.1"/>
    </source>
</evidence>
<name>A7TBT3_NEMVE</name>
<dbReference type="EMBL" id="DS475639">
    <property type="protein sequence ID" value="EDO26523.1"/>
    <property type="molecule type" value="Genomic_DNA"/>
</dbReference>
<proteinExistence type="predicted"/>
<dbReference type="InParanoid" id="A7TBT3"/>
<dbReference type="Proteomes" id="UP000001593">
    <property type="component" value="Unassembled WGS sequence"/>
</dbReference>
<accession>A7TBT3</accession>
<dbReference type="PANTHER" id="PTHR47331:SF1">
    <property type="entry name" value="GAG-LIKE PROTEIN"/>
    <property type="match status" value="1"/>
</dbReference>
<keyword evidence="2" id="KW-1185">Reference proteome</keyword>
<dbReference type="AlphaFoldDB" id="A7TBT3"/>